<feature type="region of interest" description="Disordered" evidence="1">
    <location>
        <begin position="699"/>
        <end position="751"/>
    </location>
</feature>
<dbReference type="PANTHER" id="PTHR32166:SF74">
    <property type="entry name" value="OS05G0256350 PROTEIN"/>
    <property type="match status" value="1"/>
</dbReference>
<dbReference type="AlphaFoldDB" id="A0AAD8JNE8"/>
<keyword evidence="5" id="KW-1185">Reference proteome</keyword>
<evidence type="ECO:0000256" key="1">
    <source>
        <dbReference type="SAM" id="MobiDB-lite"/>
    </source>
</evidence>
<sequence>MSKDHAESSSQSKKDPGWKYNYLKDDKDKNSVTCIFCMKVTTGGIFRAKLHQVGGNRNARACPKCPNDVKEELKAYIESQKSKKNFDGFNDLDFEQGGFGDDEHDEDEVMERPNLQKKRTGINIGGIDKKMKSNVKGPLDLYMKKGKGKAVQTSIHDACDKELRARTIQKIAAFFYQSGIAFNVAKMDTFKEMIAAIGNYGPNLKPPSYHELRVPLLRNEVENVEKWIDGQKLEWAKIGCSIMSDGWTDRRQRTLINFLVNSSKGTVFMESVDASSYAKTGEKVFELLDNFVELIGEKNVVQVITDNGSNFKKAGEFLMEKRKHLFWTPCAAHCLDLMLEDIGKLPKIKKTLEKGIFLVGYIYNHCGVLNLMREFTKNELTRSGITRFATTYLTLRSLRNEKSGLRSMFVSDKWTKSKWAKDVKGKRASEIVFTSTFWNNVDFTLNAMGPLVRVLRLVDNEKKPAMGYIYEGMERAKTAIATSLGRGSHDYMTVSEIIDKRWNSQLHHPLHAAGYYLNPQFYCKNDGIENDTEVSTGLHDCINRLTPNKSKQDEIVKELVIWVNQEGFFSLDVAKRAQSNLAPAEWWKLYGKGTPNLQQLAVRVLSLTCSASGCERNWSTFEQIHSKKRNRLEHKKLQELAFVRYNNTLRYRRDSNVAYDPISLDHIDESNEWMTGRMEEDHVFEGEDLTYEAVGKAMGAGEVRPTRSSQPSSSRGLVDEESDDEDTEDDSEPEKPIEIEDNSDGFIDLDD</sequence>
<evidence type="ECO:0000259" key="2">
    <source>
        <dbReference type="Pfam" id="PF04937"/>
    </source>
</evidence>
<dbReference type="Pfam" id="PF04937">
    <property type="entry name" value="DUF659"/>
    <property type="match status" value="1"/>
</dbReference>
<evidence type="ECO:0000313" key="5">
    <source>
        <dbReference type="Proteomes" id="UP001229421"/>
    </source>
</evidence>
<feature type="compositionally biased region" description="Acidic residues" evidence="1">
    <location>
        <begin position="719"/>
        <end position="732"/>
    </location>
</feature>
<evidence type="ECO:0008006" key="6">
    <source>
        <dbReference type="Google" id="ProtNLM"/>
    </source>
</evidence>
<proteinExistence type="predicted"/>
<feature type="region of interest" description="Disordered" evidence="1">
    <location>
        <begin position="1"/>
        <end position="20"/>
    </location>
</feature>
<evidence type="ECO:0000313" key="4">
    <source>
        <dbReference type="EMBL" id="KAK1407750.1"/>
    </source>
</evidence>
<protein>
    <recommendedName>
        <fullName evidence="6">BED-type domain-containing protein</fullName>
    </recommendedName>
</protein>
<dbReference type="PANTHER" id="PTHR32166">
    <property type="entry name" value="OSJNBA0013A04.12 PROTEIN"/>
    <property type="match status" value="1"/>
</dbReference>
<organism evidence="4 5">
    <name type="scientific">Tagetes erecta</name>
    <name type="common">African marigold</name>
    <dbReference type="NCBI Taxonomy" id="13708"/>
    <lineage>
        <taxon>Eukaryota</taxon>
        <taxon>Viridiplantae</taxon>
        <taxon>Streptophyta</taxon>
        <taxon>Embryophyta</taxon>
        <taxon>Tracheophyta</taxon>
        <taxon>Spermatophyta</taxon>
        <taxon>Magnoliopsida</taxon>
        <taxon>eudicotyledons</taxon>
        <taxon>Gunneridae</taxon>
        <taxon>Pentapetalae</taxon>
        <taxon>asterids</taxon>
        <taxon>campanulids</taxon>
        <taxon>Asterales</taxon>
        <taxon>Asteraceae</taxon>
        <taxon>Asteroideae</taxon>
        <taxon>Heliantheae alliance</taxon>
        <taxon>Tageteae</taxon>
        <taxon>Tagetes</taxon>
    </lineage>
</organism>
<dbReference type="SUPFAM" id="SSF53098">
    <property type="entry name" value="Ribonuclease H-like"/>
    <property type="match status" value="1"/>
</dbReference>
<feature type="domain" description="DUF659" evidence="2">
    <location>
        <begin position="207"/>
        <end position="354"/>
    </location>
</feature>
<dbReference type="InterPro" id="IPR008906">
    <property type="entry name" value="HATC_C_dom"/>
</dbReference>
<feature type="compositionally biased region" description="Low complexity" evidence="1">
    <location>
        <begin position="706"/>
        <end position="715"/>
    </location>
</feature>
<dbReference type="GO" id="GO:0046983">
    <property type="term" value="F:protein dimerization activity"/>
    <property type="evidence" value="ECO:0007669"/>
    <property type="project" value="InterPro"/>
</dbReference>
<dbReference type="Proteomes" id="UP001229421">
    <property type="component" value="Unassembled WGS sequence"/>
</dbReference>
<comment type="caution">
    <text evidence="4">The sequence shown here is derived from an EMBL/GenBank/DDBJ whole genome shotgun (WGS) entry which is preliminary data.</text>
</comment>
<dbReference type="InterPro" id="IPR012337">
    <property type="entry name" value="RNaseH-like_sf"/>
</dbReference>
<dbReference type="InterPro" id="IPR007021">
    <property type="entry name" value="DUF659"/>
</dbReference>
<accession>A0AAD8JNE8</accession>
<name>A0AAD8JNE8_TARER</name>
<dbReference type="Pfam" id="PF05699">
    <property type="entry name" value="Dimer_Tnp_hAT"/>
    <property type="match status" value="1"/>
</dbReference>
<feature type="compositionally biased region" description="Acidic residues" evidence="1">
    <location>
        <begin position="739"/>
        <end position="751"/>
    </location>
</feature>
<reference evidence="4" key="1">
    <citation type="journal article" date="2023" name="bioRxiv">
        <title>Improved chromosome-level genome assembly for marigold (Tagetes erecta).</title>
        <authorList>
            <person name="Jiang F."/>
            <person name="Yuan L."/>
            <person name="Wang S."/>
            <person name="Wang H."/>
            <person name="Xu D."/>
            <person name="Wang A."/>
            <person name="Fan W."/>
        </authorList>
    </citation>
    <scope>NUCLEOTIDE SEQUENCE</scope>
    <source>
        <strain evidence="4">WSJ</strain>
        <tissue evidence="4">Leaf</tissue>
    </source>
</reference>
<feature type="domain" description="HAT C-terminal dimerisation" evidence="3">
    <location>
        <begin position="570"/>
        <end position="646"/>
    </location>
</feature>
<dbReference type="EMBL" id="JAUHHV010000011">
    <property type="protein sequence ID" value="KAK1407750.1"/>
    <property type="molecule type" value="Genomic_DNA"/>
</dbReference>
<gene>
    <name evidence="4" type="ORF">QVD17_39376</name>
</gene>
<evidence type="ECO:0000259" key="3">
    <source>
        <dbReference type="Pfam" id="PF05699"/>
    </source>
</evidence>